<evidence type="ECO:0000259" key="2">
    <source>
        <dbReference type="SMART" id="SM00014"/>
    </source>
</evidence>
<feature type="transmembrane region" description="Helical" evidence="1">
    <location>
        <begin position="12"/>
        <end position="32"/>
    </location>
</feature>
<feature type="transmembrane region" description="Helical" evidence="1">
    <location>
        <begin position="218"/>
        <end position="238"/>
    </location>
</feature>
<feature type="transmembrane region" description="Helical" evidence="1">
    <location>
        <begin position="52"/>
        <end position="69"/>
    </location>
</feature>
<keyword evidence="1" id="KW-1133">Transmembrane helix</keyword>
<evidence type="ECO:0000313" key="3">
    <source>
        <dbReference type="EMBL" id="SFV39693.1"/>
    </source>
</evidence>
<dbReference type="CDD" id="cd03396">
    <property type="entry name" value="PAP2_like_6"/>
    <property type="match status" value="1"/>
</dbReference>
<feature type="transmembrane region" description="Helical" evidence="1">
    <location>
        <begin position="245"/>
        <end position="266"/>
    </location>
</feature>
<name>A0A1K1KLD9_9LACO</name>
<sequence length="303" mass="34232">MSFLQQKKLFSISTVICVVLLVIAAFGDLWISNTVINYRSVFGTLFQSVGEFPQYLIFVISGQIALTFAFKIQGSVLFKCLLGSGGLAVSGWQLKQYLNEVESYFLSVSSNLDHHKPIGLANSDNAAAALSVGKAYWIWLLIFVILTVAFQYLLGHFQLETIQRLLLVAIFASLTVWFSLQVNQGLKEIWGRVRPYELNKTQSNFTNWLTINGVTGHMSFPSGHTQAATLLIVFSWFFKGKTQKVWWISGIVYGALMGLSRVVIGAHFMSDVVFSFFLTAVIIYIFRQLYYQYADEKQSKEMK</sequence>
<accession>A0A1K1KLD9</accession>
<dbReference type="GeneID" id="95348369"/>
<feature type="transmembrane region" description="Helical" evidence="1">
    <location>
        <begin position="272"/>
        <end position="290"/>
    </location>
</feature>
<gene>
    <name evidence="3" type="ORF">LAC1533_0273</name>
</gene>
<proteinExistence type="predicted"/>
<feature type="transmembrane region" description="Helical" evidence="1">
    <location>
        <begin position="76"/>
        <end position="94"/>
    </location>
</feature>
<feature type="transmembrane region" description="Helical" evidence="1">
    <location>
        <begin position="161"/>
        <end position="180"/>
    </location>
</feature>
<dbReference type="Gene3D" id="1.20.144.10">
    <property type="entry name" value="Phosphatidic acid phosphatase type 2/haloperoxidase"/>
    <property type="match status" value="1"/>
</dbReference>
<dbReference type="EMBL" id="LT630287">
    <property type="protein sequence ID" value="SFV39693.1"/>
    <property type="molecule type" value="Genomic_DNA"/>
</dbReference>
<reference evidence="4" key="1">
    <citation type="submission" date="2016-11" db="EMBL/GenBank/DDBJ databases">
        <authorList>
            <person name="Papadimitriou K."/>
        </authorList>
    </citation>
    <scope>NUCLEOTIDE SEQUENCE [LARGE SCALE GENOMIC DNA]</scope>
    <source>
        <strain evidence="4">ACA-DC 1533</strain>
    </source>
</reference>
<protein>
    <submittedName>
        <fullName evidence="3">Membrane-associated phospholipid phosphatase</fullName>
    </submittedName>
</protein>
<keyword evidence="1" id="KW-0472">Membrane</keyword>
<dbReference type="InterPro" id="IPR036938">
    <property type="entry name" value="PAP2/HPO_sf"/>
</dbReference>
<dbReference type="Pfam" id="PF01569">
    <property type="entry name" value="PAP2"/>
    <property type="match status" value="1"/>
</dbReference>
<feature type="transmembrane region" description="Helical" evidence="1">
    <location>
        <begin position="136"/>
        <end position="154"/>
    </location>
</feature>
<dbReference type="KEGG" id="laca:LAC1533_0273"/>
<dbReference type="PANTHER" id="PTHR14969">
    <property type="entry name" value="SPHINGOSINE-1-PHOSPHATE PHOSPHOHYDROLASE"/>
    <property type="match status" value="1"/>
</dbReference>
<dbReference type="RefSeq" id="WP_079578510.1">
    <property type="nucleotide sequence ID" value="NZ_LT630287.1"/>
</dbReference>
<dbReference type="AlphaFoldDB" id="A0A1K1KLD9"/>
<dbReference type="Proteomes" id="UP000190935">
    <property type="component" value="Chromosome I"/>
</dbReference>
<dbReference type="SUPFAM" id="SSF48317">
    <property type="entry name" value="Acid phosphatase/Vanadium-dependent haloperoxidase"/>
    <property type="match status" value="1"/>
</dbReference>
<evidence type="ECO:0000313" key="4">
    <source>
        <dbReference type="Proteomes" id="UP000190935"/>
    </source>
</evidence>
<dbReference type="SMART" id="SM00014">
    <property type="entry name" value="acidPPc"/>
    <property type="match status" value="1"/>
</dbReference>
<dbReference type="PANTHER" id="PTHR14969:SF13">
    <property type="entry name" value="AT30094P"/>
    <property type="match status" value="1"/>
</dbReference>
<dbReference type="InterPro" id="IPR000326">
    <property type="entry name" value="PAP2/HPO"/>
</dbReference>
<evidence type="ECO:0000256" key="1">
    <source>
        <dbReference type="SAM" id="Phobius"/>
    </source>
</evidence>
<feature type="domain" description="Phosphatidic acid phosphatase type 2/haloperoxidase" evidence="2">
    <location>
        <begin position="168"/>
        <end position="287"/>
    </location>
</feature>
<organism evidence="3 4">
    <name type="scientific">Ligilactobacillus acidipiscis</name>
    <dbReference type="NCBI Taxonomy" id="89059"/>
    <lineage>
        <taxon>Bacteria</taxon>
        <taxon>Bacillati</taxon>
        <taxon>Bacillota</taxon>
        <taxon>Bacilli</taxon>
        <taxon>Lactobacillales</taxon>
        <taxon>Lactobacillaceae</taxon>
        <taxon>Ligilactobacillus</taxon>
    </lineage>
</organism>
<keyword evidence="1" id="KW-0812">Transmembrane</keyword>